<sequence>MGKPETKVAELCAELGITRQTLYRHVTPKGEIRADGQKLLARKARSLDKS</sequence>
<name>A0A418YMR0_9SPHN</name>
<dbReference type="OrthoDB" id="114045at2"/>
<dbReference type="Proteomes" id="UP000283469">
    <property type="component" value="Unassembled WGS sequence"/>
</dbReference>
<dbReference type="SUPFAM" id="SSF46689">
    <property type="entry name" value="Homeodomain-like"/>
    <property type="match status" value="1"/>
</dbReference>
<protein>
    <submittedName>
        <fullName evidence="1">Hin recombinase</fullName>
    </submittedName>
</protein>
<evidence type="ECO:0000313" key="2">
    <source>
        <dbReference type="Proteomes" id="UP000283469"/>
    </source>
</evidence>
<gene>
    <name evidence="1" type="ORF">D0Z70_20180</name>
</gene>
<accession>A0A418YMR0</accession>
<dbReference type="AlphaFoldDB" id="A0A418YMR0"/>
<reference evidence="1 2" key="1">
    <citation type="submission" date="2018-08" db="EMBL/GenBank/DDBJ databases">
        <title>Sphingobium sp. EO9.</title>
        <authorList>
            <person name="Park Y."/>
            <person name="Kim K.H."/>
            <person name="Jeon C.O."/>
        </authorList>
    </citation>
    <scope>NUCLEOTIDE SEQUENCE [LARGE SCALE GENOMIC DNA]</scope>
    <source>
        <strain evidence="1 2">EO9</strain>
    </source>
</reference>
<organism evidence="1 2">
    <name type="scientific">Sphingobium terrigena</name>
    <dbReference type="NCBI Taxonomy" id="2304063"/>
    <lineage>
        <taxon>Bacteria</taxon>
        <taxon>Pseudomonadati</taxon>
        <taxon>Pseudomonadota</taxon>
        <taxon>Alphaproteobacteria</taxon>
        <taxon>Sphingomonadales</taxon>
        <taxon>Sphingomonadaceae</taxon>
        <taxon>Sphingobium</taxon>
    </lineage>
</organism>
<dbReference type="EMBL" id="QVRA01000027">
    <property type="protein sequence ID" value="RJG52415.1"/>
    <property type="molecule type" value="Genomic_DNA"/>
</dbReference>
<proteinExistence type="predicted"/>
<comment type="caution">
    <text evidence="1">The sequence shown here is derived from an EMBL/GenBank/DDBJ whole genome shotgun (WGS) entry which is preliminary data.</text>
</comment>
<keyword evidence="2" id="KW-1185">Reference proteome</keyword>
<evidence type="ECO:0000313" key="1">
    <source>
        <dbReference type="EMBL" id="RJG52415.1"/>
    </source>
</evidence>
<dbReference type="InterPro" id="IPR009057">
    <property type="entry name" value="Homeodomain-like_sf"/>
</dbReference>